<dbReference type="AlphaFoldDB" id="A0A2C6MF02"/>
<gene>
    <name evidence="1" type="ORF">P378_13305</name>
</gene>
<comment type="caution">
    <text evidence="1">The sequence shown here is derived from an EMBL/GenBank/DDBJ whole genome shotgun (WGS) entry which is preliminary data.</text>
</comment>
<proteinExistence type="predicted"/>
<accession>A0A2C6MF02</accession>
<organism evidence="1 2">
    <name type="scientific">Desulforamulus profundi</name>
    <dbReference type="NCBI Taxonomy" id="1383067"/>
    <lineage>
        <taxon>Bacteria</taxon>
        <taxon>Bacillati</taxon>
        <taxon>Bacillota</taxon>
        <taxon>Clostridia</taxon>
        <taxon>Eubacteriales</taxon>
        <taxon>Peptococcaceae</taxon>
        <taxon>Desulforamulus</taxon>
    </lineage>
</organism>
<name>A0A2C6MF02_9FIRM</name>
<dbReference type="Proteomes" id="UP000222564">
    <property type="component" value="Unassembled WGS sequence"/>
</dbReference>
<evidence type="ECO:0000313" key="2">
    <source>
        <dbReference type="Proteomes" id="UP000222564"/>
    </source>
</evidence>
<sequence>MAGQAMTFSSRPSIPVINWGREIGLDGTEESVIYLSVVGKV</sequence>
<evidence type="ECO:0000313" key="1">
    <source>
        <dbReference type="EMBL" id="PHJ37906.1"/>
    </source>
</evidence>
<protein>
    <submittedName>
        <fullName evidence="1">Uncharacterized protein</fullName>
    </submittedName>
</protein>
<keyword evidence="2" id="KW-1185">Reference proteome</keyword>
<reference evidence="1 2" key="1">
    <citation type="submission" date="2013-09" db="EMBL/GenBank/DDBJ databases">
        <title>Biodegradation of hydrocarbons in the deep terrestrial subsurface : characterization of a microbial consortium composed of two Desulfotomaculum species originating from a deep geological formation.</title>
        <authorList>
            <person name="Aullo T."/>
            <person name="Berlendis S."/>
            <person name="Lascourreges J.-F."/>
            <person name="Dessort D."/>
            <person name="Saint-Laurent S."/>
            <person name="Schraauwers B."/>
            <person name="Mas J."/>
            <person name="Magot M."/>
            <person name="Ranchou-Peyruse A."/>
        </authorList>
    </citation>
    <scope>NUCLEOTIDE SEQUENCE [LARGE SCALE GENOMIC DNA]</scope>
    <source>
        <strain evidence="1 2">Bs107</strain>
    </source>
</reference>
<dbReference type="EMBL" id="AWQQ01000069">
    <property type="protein sequence ID" value="PHJ37906.1"/>
    <property type="molecule type" value="Genomic_DNA"/>
</dbReference>